<dbReference type="Proteomes" id="UP000193925">
    <property type="component" value="Chromosome AFERRI"/>
</dbReference>
<dbReference type="EMBL" id="CCCS020000022">
    <property type="protein sequence ID" value="CDQ09351.1"/>
    <property type="molecule type" value="Genomic_DNA"/>
</dbReference>
<gene>
    <name evidence="3" type="ORF">AFERRI_20066</name>
    <name evidence="2" type="ORF">AFERRI_290010</name>
</gene>
<organism evidence="2">
    <name type="scientific">Acidithiobacillus ferrivorans</name>
    <dbReference type="NCBI Taxonomy" id="160808"/>
    <lineage>
        <taxon>Bacteria</taxon>
        <taxon>Pseudomonadati</taxon>
        <taxon>Pseudomonadota</taxon>
        <taxon>Acidithiobacillia</taxon>
        <taxon>Acidithiobacillales</taxon>
        <taxon>Acidithiobacillaceae</taxon>
        <taxon>Acidithiobacillus</taxon>
    </lineage>
</organism>
<evidence type="ECO:0008006" key="5">
    <source>
        <dbReference type="Google" id="ProtNLM"/>
    </source>
</evidence>
<keyword evidence="4" id="KW-1185">Reference proteome</keyword>
<evidence type="ECO:0000313" key="3">
    <source>
        <dbReference type="EMBL" id="SMH65285.1"/>
    </source>
</evidence>
<protein>
    <recommendedName>
        <fullName evidence="5">Lipoprotein</fullName>
    </recommendedName>
</protein>
<dbReference type="EMBL" id="LT841305">
    <property type="protein sequence ID" value="SMH65285.1"/>
    <property type="molecule type" value="Genomic_DNA"/>
</dbReference>
<proteinExistence type="predicted"/>
<dbReference type="PROSITE" id="PS51257">
    <property type="entry name" value="PROKAR_LIPOPROTEIN"/>
    <property type="match status" value="1"/>
</dbReference>
<dbReference type="AlphaFoldDB" id="A0A060ULY2"/>
<name>A0A060ULY2_9PROT</name>
<evidence type="ECO:0000256" key="1">
    <source>
        <dbReference type="SAM" id="SignalP"/>
    </source>
</evidence>
<reference evidence="3 4" key="3">
    <citation type="submission" date="2017-03" db="EMBL/GenBank/DDBJ databases">
        <authorList>
            <person name="Regsiter A."/>
            <person name="William W."/>
        </authorList>
    </citation>
    <scope>NUCLEOTIDE SEQUENCE [LARGE SCALE GENOMIC DNA]</scope>
    <source>
        <strain evidence="3">PRJEB5721</strain>
    </source>
</reference>
<evidence type="ECO:0000313" key="4">
    <source>
        <dbReference type="Proteomes" id="UP000193925"/>
    </source>
</evidence>
<feature type="signal peptide" evidence="1">
    <location>
        <begin position="1"/>
        <end position="21"/>
    </location>
</feature>
<feature type="chain" id="PRO_5001587909" description="Lipoprotein" evidence="1">
    <location>
        <begin position="22"/>
        <end position="93"/>
    </location>
</feature>
<accession>A0A060ULY2</accession>
<reference evidence="2" key="2">
    <citation type="submission" date="2014-07" db="EMBL/GenBank/DDBJ databases">
        <title>Initial genome analysis of the psychrotolerant acidophile Acidithiobacillus ferrivorans CF27: insights into iron and sulfur oxidation pathways and into biofilm formation.</title>
        <authorList>
            <person name="Talla E."/>
            <person name="Hedrich S."/>
            <person name="Mangenot S."/>
            <person name="Ji B."/>
            <person name="Johnson D.B."/>
            <person name="Barbe V."/>
            <person name="Bonnefoy V."/>
        </authorList>
    </citation>
    <scope>NUCLEOTIDE SEQUENCE [LARGE SCALE GENOMIC DNA]</scope>
    <source>
        <strain evidence="2">CF27</strain>
    </source>
</reference>
<sequence>MMFISRLGFFLCCSWLLTACATEVSSHPAALPNYPVHVSAHGWYSITVPVPINKATAAVKRSIRQLSMRYGAHMAELSKMRCHPNGDKTLLSQ</sequence>
<reference evidence="2" key="1">
    <citation type="submission" date="2014-03" db="EMBL/GenBank/DDBJ databases">
        <authorList>
            <person name="Genoscope - CEA"/>
        </authorList>
    </citation>
    <scope>NUCLEOTIDE SEQUENCE [LARGE SCALE GENOMIC DNA]</scope>
    <source>
        <strain evidence="2">CF27</strain>
    </source>
</reference>
<keyword evidence="1" id="KW-0732">Signal</keyword>
<evidence type="ECO:0000313" key="2">
    <source>
        <dbReference type="EMBL" id="CDQ09351.1"/>
    </source>
</evidence>